<dbReference type="Gene3D" id="1.10.10.2520">
    <property type="entry name" value="Cell wall hydrolase SleB, domain 1"/>
    <property type="match status" value="1"/>
</dbReference>
<dbReference type="Pfam" id="PF01476">
    <property type="entry name" value="LysM"/>
    <property type="match status" value="1"/>
</dbReference>
<dbReference type="RefSeq" id="WP_161919953.1">
    <property type="nucleotide sequence ID" value="NZ_JAACYS010000014.1"/>
</dbReference>
<keyword evidence="3" id="KW-1185">Reference proteome</keyword>
<evidence type="ECO:0000313" key="3">
    <source>
        <dbReference type="Proteomes" id="UP000743899"/>
    </source>
</evidence>
<dbReference type="InterPro" id="IPR018392">
    <property type="entry name" value="LysM"/>
</dbReference>
<dbReference type="InterPro" id="IPR042047">
    <property type="entry name" value="SleB_dom1"/>
</dbReference>
<evidence type="ECO:0000313" key="2">
    <source>
        <dbReference type="EMBL" id="NCU17104.1"/>
    </source>
</evidence>
<dbReference type="CDD" id="cd00118">
    <property type="entry name" value="LysM"/>
    <property type="match status" value="1"/>
</dbReference>
<evidence type="ECO:0000259" key="1">
    <source>
        <dbReference type="PROSITE" id="PS51782"/>
    </source>
</evidence>
<sequence length="182" mass="19943">MISILPINHTEAATNYTVKTGDSLYKIAQTYGVPVLQLQSRNQLNSSLIYPGQQLTIPEQISQQELDLLARLVNAEAKGEPYEGKVAVATVVLNRVDHPDFPNTISEVIYAIDHGYYAFTPVANGQINLPADLESVKAVKEALAFRGQGNGSIFFYNPKTSTSDYVATREVTITIGNHVFAK</sequence>
<dbReference type="Proteomes" id="UP000743899">
    <property type="component" value="Unassembled WGS sequence"/>
</dbReference>
<dbReference type="SUPFAM" id="SSF54106">
    <property type="entry name" value="LysM domain"/>
    <property type="match status" value="1"/>
</dbReference>
<name>A0ABX0A106_9BACI</name>
<protein>
    <submittedName>
        <fullName evidence="2">LysM peptidoglycan-binding domain-containing protein</fullName>
    </submittedName>
</protein>
<proteinExistence type="predicted"/>
<organism evidence="2 3">
    <name type="scientific">Pallidibacillus pasinlerensis</name>
    <dbReference type="NCBI Taxonomy" id="2703818"/>
    <lineage>
        <taxon>Bacteria</taxon>
        <taxon>Bacillati</taxon>
        <taxon>Bacillota</taxon>
        <taxon>Bacilli</taxon>
        <taxon>Bacillales</taxon>
        <taxon>Bacillaceae</taxon>
        <taxon>Pallidibacillus</taxon>
    </lineage>
</organism>
<dbReference type="PROSITE" id="PS51782">
    <property type="entry name" value="LYSM"/>
    <property type="match status" value="1"/>
</dbReference>
<dbReference type="InterPro" id="IPR036779">
    <property type="entry name" value="LysM_dom_sf"/>
</dbReference>
<feature type="domain" description="LysM" evidence="1">
    <location>
        <begin position="14"/>
        <end position="57"/>
    </location>
</feature>
<dbReference type="SMART" id="SM00257">
    <property type="entry name" value="LysM"/>
    <property type="match status" value="1"/>
</dbReference>
<reference evidence="2 3" key="1">
    <citation type="submission" date="2020-01" db="EMBL/GenBank/DDBJ databases">
        <title>A novel Bacillus sp. from Pasinler.</title>
        <authorList>
            <person name="Adiguzel A."/>
            <person name="Ay H."/>
            <person name="Baltaci M.O."/>
        </authorList>
    </citation>
    <scope>NUCLEOTIDE SEQUENCE [LARGE SCALE GENOMIC DNA]</scope>
    <source>
        <strain evidence="2 3">P1</strain>
    </source>
</reference>
<comment type="caution">
    <text evidence="2">The sequence shown here is derived from an EMBL/GenBank/DDBJ whole genome shotgun (WGS) entry which is preliminary data.</text>
</comment>
<dbReference type="EMBL" id="JAACYS010000014">
    <property type="protein sequence ID" value="NCU17104.1"/>
    <property type="molecule type" value="Genomic_DNA"/>
</dbReference>
<dbReference type="Gene3D" id="6.20.240.60">
    <property type="match status" value="1"/>
</dbReference>
<gene>
    <name evidence="2" type="ORF">GW534_04860</name>
</gene>
<dbReference type="InterPro" id="IPR011105">
    <property type="entry name" value="Cell_wall_hydrolase_SleB"/>
</dbReference>
<accession>A0ABX0A106</accession>
<dbReference type="Gene3D" id="3.10.350.10">
    <property type="entry name" value="LysM domain"/>
    <property type="match status" value="1"/>
</dbReference>
<dbReference type="Pfam" id="PF07486">
    <property type="entry name" value="Hydrolase_2"/>
    <property type="match status" value="1"/>
</dbReference>